<protein>
    <submittedName>
        <fullName evidence="4">Uncharacterized protein LOC118348624</fullName>
    </submittedName>
</protein>
<dbReference type="InterPro" id="IPR023780">
    <property type="entry name" value="Chromo_domain"/>
</dbReference>
<dbReference type="InterPro" id="IPR056924">
    <property type="entry name" value="SH3_Tf2-1"/>
</dbReference>
<dbReference type="PANTHER" id="PTHR46148:SF54">
    <property type="entry name" value="RETROTRANSPOSON-LIKE PROTEIN"/>
    <property type="match status" value="1"/>
</dbReference>
<dbReference type="Pfam" id="PF24626">
    <property type="entry name" value="SH3_Tf2-1"/>
    <property type="match status" value="1"/>
</dbReference>
<organism evidence="3 4">
    <name type="scientific">Juglans regia</name>
    <name type="common">English walnut</name>
    <dbReference type="NCBI Taxonomy" id="51240"/>
    <lineage>
        <taxon>Eukaryota</taxon>
        <taxon>Viridiplantae</taxon>
        <taxon>Streptophyta</taxon>
        <taxon>Embryophyta</taxon>
        <taxon>Tracheophyta</taxon>
        <taxon>Spermatophyta</taxon>
        <taxon>Magnoliopsida</taxon>
        <taxon>eudicotyledons</taxon>
        <taxon>Gunneridae</taxon>
        <taxon>Pentapetalae</taxon>
        <taxon>rosids</taxon>
        <taxon>fabids</taxon>
        <taxon>Fagales</taxon>
        <taxon>Juglandaceae</taxon>
        <taxon>Juglans</taxon>
    </lineage>
</organism>
<dbReference type="InParanoid" id="A0A6P9EE93"/>
<reference evidence="4" key="1">
    <citation type="submission" date="2025-08" db="UniProtKB">
        <authorList>
            <consortium name="RefSeq"/>
        </authorList>
    </citation>
    <scope>IDENTIFICATION</scope>
    <source>
        <tissue evidence="4">Leaves</tissue>
    </source>
</reference>
<accession>A0A6P9EE93</accession>
<feature type="region of interest" description="Disordered" evidence="1">
    <location>
        <begin position="162"/>
        <end position="196"/>
    </location>
</feature>
<dbReference type="PANTHER" id="PTHR46148">
    <property type="entry name" value="CHROMO DOMAIN-CONTAINING PROTEIN"/>
    <property type="match status" value="1"/>
</dbReference>
<evidence type="ECO:0000313" key="4">
    <source>
        <dbReference type="RefSeq" id="XP_035546570.1"/>
    </source>
</evidence>
<dbReference type="KEGG" id="jre:118348624"/>
<proteinExistence type="predicted"/>
<dbReference type="GeneID" id="118348624"/>
<evidence type="ECO:0000259" key="2">
    <source>
        <dbReference type="PROSITE" id="PS50013"/>
    </source>
</evidence>
<dbReference type="RefSeq" id="XP_035546570.1">
    <property type="nucleotide sequence ID" value="XM_035690677.1"/>
</dbReference>
<dbReference type="InterPro" id="IPR016197">
    <property type="entry name" value="Chromo-like_dom_sf"/>
</dbReference>
<dbReference type="Pfam" id="PF00385">
    <property type="entry name" value="Chromo"/>
    <property type="match status" value="1"/>
</dbReference>
<feature type="domain" description="Chromo" evidence="2">
    <location>
        <begin position="103"/>
        <end position="167"/>
    </location>
</feature>
<dbReference type="AlphaFoldDB" id="A0A6P9EE93"/>
<evidence type="ECO:0000313" key="3">
    <source>
        <dbReference type="Proteomes" id="UP000235220"/>
    </source>
</evidence>
<dbReference type="OrthoDB" id="5554229at2759"/>
<keyword evidence="3" id="KW-1185">Reference proteome</keyword>
<gene>
    <name evidence="4" type="primary">LOC118348624</name>
</gene>
<evidence type="ECO:0000256" key="1">
    <source>
        <dbReference type="SAM" id="MobiDB-lite"/>
    </source>
</evidence>
<dbReference type="Proteomes" id="UP000235220">
    <property type="component" value="Chromosome 6"/>
</dbReference>
<dbReference type="Gene3D" id="2.40.50.40">
    <property type="match status" value="1"/>
</dbReference>
<dbReference type="SUPFAM" id="SSF54160">
    <property type="entry name" value="Chromo domain-like"/>
    <property type="match status" value="1"/>
</dbReference>
<sequence length="196" mass="22866">MKLYADRKRSERVFQVGDWVFLKLQPYRQKSVAMRHNMKLAPRYYGPFQVIQKIGTVAYKLDLPSSSKIYPVFHVSSLKKKQDDHISPSPTLPPVVVEGSVQPEPELILDKRIKKLGNHASFEVLVKWLGAFLEDSSWESLWKLRSLYPHLLVNYSRSLSEPYREREDGGGERKEKMEEIGFDSRENEQRELGFIV</sequence>
<name>A0A6P9EE93_JUGRE</name>
<dbReference type="PROSITE" id="PS50013">
    <property type="entry name" value="CHROMO_2"/>
    <property type="match status" value="1"/>
</dbReference>
<dbReference type="InterPro" id="IPR000953">
    <property type="entry name" value="Chromo/chromo_shadow_dom"/>
</dbReference>